<feature type="compositionally biased region" description="Polar residues" evidence="9">
    <location>
        <begin position="1"/>
        <end position="11"/>
    </location>
</feature>
<keyword evidence="7" id="KW-0699">rRNA-binding</keyword>
<evidence type="ECO:0000256" key="6">
    <source>
        <dbReference type="ARBA" id="ARBA00022691"/>
    </source>
</evidence>
<dbReference type="InterPro" id="IPR005304">
    <property type="entry name" value="Rbsml_bgen_MeTrfase_EMG1/NEP1"/>
</dbReference>
<dbReference type="Pfam" id="PF03587">
    <property type="entry name" value="EMG1"/>
    <property type="match status" value="1"/>
</dbReference>
<dbReference type="Proteomes" id="UP000188320">
    <property type="component" value="Unassembled WGS sequence"/>
</dbReference>
<feature type="region of interest" description="Disordered" evidence="9">
    <location>
        <begin position="1"/>
        <end position="51"/>
    </location>
</feature>
<protein>
    <submittedName>
        <fullName evidence="11">Ribosomal RNA small subunit methyltransferase mra1</fullName>
    </submittedName>
</protein>
<dbReference type="EMBL" id="LSSK01001481">
    <property type="protein sequence ID" value="OMH79628.1"/>
    <property type="molecule type" value="Genomic_DNA"/>
</dbReference>
<dbReference type="InterPro" id="IPR029028">
    <property type="entry name" value="Alpha/beta_knot_MTases"/>
</dbReference>
<keyword evidence="4 11" id="KW-0489">Methyltransferase</keyword>
<comment type="similarity">
    <text evidence="1">Belongs to the class IV-like SAM-binding methyltransferase superfamily. RNA methyltransferase NEP1 family.</text>
</comment>
<evidence type="ECO:0000313" key="12">
    <source>
        <dbReference type="Proteomes" id="UP000188320"/>
    </source>
</evidence>
<gene>
    <name evidence="11" type="ORF">AX774_g692</name>
    <name evidence="10" type="ORF">AX774_g6958</name>
</gene>
<keyword evidence="2" id="KW-0690">Ribosome biogenesis</keyword>
<evidence type="ECO:0000256" key="7">
    <source>
        <dbReference type="ARBA" id="ARBA00022730"/>
    </source>
</evidence>
<evidence type="ECO:0000256" key="2">
    <source>
        <dbReference type="ARBA" id="ARBA00022517"/>
    </source>
</evidence>
<keyword evidence="12" id="KW-1185">Reference proteome</keyword>
<dbReference type="GO" id="GO:0032040">
    <property type="term" value="C:small-subunit processome"/>
    <property type="evidence" value="ECO:0007669"/>
    <property type="project" value="TreeGrafter"/>
</dbReference>
<dbReference type="EMBL" id="LSSK01000049">
    <property type="protein sequence ID" value="OMH85745.1"/>
    <property type="molecule type" value="Genomic_DNA"/>
</dbReference>
<dbReference type="GO" id="GO:0070475">
    <property type="term" value="P:rRNA base methylation"/>
    <property type="evidence" value="ECO:0007669"/>
    <property type="project" value="InterPro"/>
</dbReference>
<evidence type="ECO:0000256" key="8">
    <source>
        <dbReference type="ARBA" id="ARBA00022884"/>
    </source>
</evidence>
<evidence type="ECO:0000256" key="4">
    <source>
        <dbReference type="ARBA" id="ARBA00022603"/>
    </source>
</evidence>
<organism evidence="11 12">
    <name type="scientific">Zancudomyces culisetae</name>
    <name type="common">Gut fungus</name>
    <name type="synonym">Smittium culisetae</name>
    <dbReference type="NCBI Taxonomy" id="1213189"/>
    <lineage>
        <taxon>Eukaryota</taxon>
        <taxon>Fungi</taxon>
        <taxon>Fungi incertae sedis</taxon>
        <taxon>Zoopagomycota</taxon>
        <taxon>Kickxellomycotina</taxon>
        <taxon>Harpellomycetes</taxon>
        <taxon>Harpellales</taxon>
        <taxon>Legeriomycetaceae</taxon>
        <taxon>Zancudomyces</taxon>
    </lineage>
</organism>
<name>A0A1R1PXN1_ZANCU</name>
<evidence type="ECO:0000256" key="3">
    <source>
        <dbReference type="ARBA" id="ARBA00022552"/>
    </source>
</evidence>
<evidence type="ECO:0000256" key="1">
    <source>
        <dbReference type="ARBA" id="ARBA00008115"/>
    </source>
</evidence>
<evidence type="ECO:0000313" key="11">
    <source>
        <dbReference type="EMBL" id="OMH85745.1"/>
    </source>
</evidence>
<evidence type="ECO:0000313" key="10">
    <source>
        <dbReference type="EMBL" id="OMH79628.1"/>
    </source>
</evidence>
<reference evidence="12" key="1">
    <citation type="submission" date="2017-01" db="EMBL/GenBank/DDBJ databases">
        <authorList>
            <person name="Wang Y."/>
            <person name="White M."/>
            <person name="Kvist S."/>
            <person name="Moncalvo J.-M."/>
        </authorList>
    </citation>
    <scope>NUCLEOTIDE SEQUENCE [LARGE SCALE GENOMIC DNA]</scope>
    <source>
        <strain evidence="12">COL-18-3</strain>
    </source>
</reference>
<dbReference type="GO" id="GO:0019843">
    <property type="term" value="F:rRNA binding"/>
    <property type="evidence" value="ECO:0007669"/>
    <property type="project" value="UniProtKB-KW"/>
</dbReference>
<dbReference type="PANTHER" id="PTHR12636:SF5">
    <property type="entry name" value="RIBOSOMAL RNA SMALL SUBUNIT METHYLTRANSFERASE NEP1"/>
    <property type="match status" value="1"/>
</dbReference>
<dbReference type="SUPFAM" id="SSF75217">
    <property type="entry name" value="alpha/beta knot"/>
    <property type="match status" value="1"/>
</dbReference>
<evidence type="ECO:0000256" key="9">
    <source>
        <dbReference type="SAM" id="MobiDB-lite"/>
    </source>
</evidence>
<keyword evidence="3" id="KW-0698">rRNA processing</keyword>
<dbReference type="PANTHER" id="PTHR12636">
    <property type="entry name" value="NEP1/MRA1"/>
    <property type="match status" value="1"/>
</dbReference>
<dbReference type="OrthoDB" id="269804at2759"/>
<comment type="caution">
    <text evidence="11">The sequence shown here is derived from an EMBL/GenBank/DDBJ whole genome shotgun (WGS) entry which is preliminary data.</text>
</comment>
<sequence length="169" mass="18904">MHSAQTKSPNPVSIKRKSGSDAGEADVKKAKQNVQNSDDEKQVSENGSEIPAYKFVKKDNSTTVNMVPTAPHLPRSFEEKENMQRLIVILEAAPLEIYKVGKAKDSNYQLLNCDDHQGILRKMGVDLSHSRPDITHQSIEQSRKAASVYQNYEKCTNRSKPTGPYPSYV</sequence>
<reference evidence="11" key="2">
    <citation type="submission" date="2017-01" db="EMBL/GenBank/DDBJ databases">
        <authorList>
            <person name="Mah S.A."/>
            <person name="Swanson W.J."/>
            <person name="Moy G.W."/>
            <person name="Vacquier V.D."/>
        </authorList>
    </citation>
    <scope>NUCLEOTIDE SEQUENCE [LARGE SCALE GENOMIC DNA]</scope>
    <source>
        <strain evidence="11">COL-18-3</strain>
    </source>
</reference>
<dbReference type="Gene3D" id="3.40.1280.10">
    <property type="match status" value="1"/>
</dbReference>
<keyword evidence="8" id="KW-0694">RNA-binding</keyword>
<keyword evidence="5 11" id="KW-0808">Transferase</keyword>
<dbReference type="GO" id="GO:0070037">
    <property type="term" value="F:rRNA (pseudouridine) methyltransferase activity"/>
    <property type="evidence" value="ECO:0007669"/>
    <property type="project" value="InterPro"/>
</dbReference>
<evidence type="ECO:0000256" key="5">
    <source>
        <dbReference type="ARBA" id="ARBA00022679"/>
    </source>
</evidence>
<proteinExistence type="inferred from homology"/>
<dbReference type="InterPro" id="IPR029026">
    <property type="entry name" value="tRNA_m1G_MTases_N"/>
</dbReference>
<dbReference type="AlphaFoldDB" id="A0A1R1PXN1"/>
<keyword evidence="6" id="KW-0949">S-adenosyl-L-methionine</keyword>
<accession>A0A1R1PXN1</accession>